<evidence type="ECO:0000256" key="4">
    <source>
        <dbReference type="ARBA" id="ARBA00022840"/>
    </source>
</evidence>
<dbReference type="Gene3D" id="3.40.50.300">
    <property type="entry name" value="P-loop containing nucleotide triphosphate hydrolases"/>
    <property type="match status" value="1"/>
</dbReference>
<dbReference type="PROSITE" id="PS00211">
    <property type="entry name" value="ABC_TRANSPORTER_1"/>
    <property type="match status" value="1"/>
</dbReference>
<dbReference type="SUPFAM" id="SSF52540">
    <property type="entry name" value="P-loop containing nucleoside triphosphate hydrolases"/>
    <property type="match status" value="1"/>
</dbReference>
<proteinExistence type="inferred from homology"/>
<dbReference type="PANTHER" id="PTHR43117:SF4">
    <property type="entry name" value="OSMOPROTECTANT IMPORT ATP-BINDING PROTEIN OSMV"/>
    <property type="match status" value="1"/>
</dbReference>
<accession>A0ABQ1XMA9</accession>
<keyword evidence="3" id="KW-0547">Nucleotide-binding</keyword>
<dbReference type="RefSeq" id="WP_188451640.1">
    <property type="nucleotide sequence ID" value="NZ_BMFS01000004.1"/>
</dbReference>
<evidence type="ECO:0000313" key="6">
    <source>
        <dbReference type="EMBL" id="GGG97747.1"/>
    </source>
</evidence>
<gene>
    <name evidence="6" type="ORF">GCM10007420_11880</name>
</gene>
<comment type="similarity">
    <text evidence="1">Belongs to the ABC transporter superfamily.</text>
</comment>
<dbReference type="InterPro" id="IPR003439">
    <property type="entry name" value="ABC_transporter-like_ATP-bd"/>
</dbReference>
<comment type="caution">
    <text evidence="6">The sequence shown here is derived from an EMBL/GenBank/DDBJ whole genome shotgun (WGS) entry which is preliminary data.</text>
</comment>
<dbReference type="EMBL" id="BMFS01000004">
    <property type="protein sequence ID" value="GGG97747.1"/>
    <property type="molecule type" value="Genomic_DNA"/>
</dbReference>
<reference evidence="7" key="1">
    <citation type="journal article" date="2019" name="Int. J. Syst. Evol. Microbiol.">
        <title>The Global Catalogue of Microorganisms (GCM) 10K type strain sequencing project: providing services to taxonomists for standard genome sequencing and annotation.</title>
        <authorList>
            <consortium name="The Broad Institute Genomics Platform"/>
            <consortium name="The Broad Institute Genome Sequencing Center for Infectious Disease"/>
            <person name="Wu L."/>
            <person name="Ma J."/>
        </authorList>
    </citation>
    <scope>NUCLEOTIDE SEQUENCE [LARGE SCALE GENOMIC DNA]</scope>
    <source>
        <strain evidence="7">CGMCC 1.12766</strain>
    </source>
</reference>
<dbReference type="PROSITE" id="PS50893">
    <property type="entry name" value="ABC_TRANSPORTER_2"/>
    <property type="match status" value="1"/>
</dbReference>
<dbReference type="PANTHER" id="PTHR43117">
    <property type="entry name" value="OSMOPROTECTANT IMPORT ATP-BINDING PROTEIN OSMV"/>
    <property type="match status" value="1"/>
</dbReference>
<organism evidence="6 7">
    <name type="scientific">Glycocaulis albus</name>
    <dbReference type="NCBI Taxonomy" id="1382801"/>
    <lineage>
        <taxon>Bacteria</taxon>
        <taxon>Pseudomonadati</taxon>
        <taxon>Pseudomonadota</taxon>
        <taxon>Alphaproteobacteria</taxon>
        <taxon>Maricaulales</taxon>
        <taxon>Maricaulaceae</taxon>
        <taxon>Glycocaulis</taxon>
    </lineage>
</organism>
<name>A0ABQ1XMA9_9PROT</name>
<evidence type="ECO:0000256" key="1">
    <source>
        <dbReference type="ARBA" id="ARBA00005417"/>
    </source>
</evidence>
<protein>
    <recommendedName>
        <fullName evidence="5">ABC transporter domain-containing protein</fullName>
    </recommendedName>
</protein>
<evidence type="ECO:0000256" key="3">
    <source>
        <dbReference type="ARBA" id="ARBA00022741"/>
    </source>
</evidence>
<dbReference type="SMART" id="SM00382">
    <property type="entry name" value="AAA"/>
    <property type="match status" value="1"/>
</dbReference>
<dbReference type="InterPro" id="IPR027417">
    <property type="entry name" value="P-loop_NTPase"/>
</dbReference>
<sequence length="255" mass="27488">MVLDVQALTKVFPGGAKAVDAASFTVGEGALLALVGESGCGKTTTLKMINRLLEPTAGTVSFRGEDVAGLDPVHLRRRMGWVMQGDGLFPHFTVAENIAVTPRLAGWDAERTRERIRALLELVQLDPSEFENRYPAELSGGQRQRVGLARALAAEPPLLLMDEPFGALDPITRDSLREDVQALRARLGFAAVMVTHDMAEALLLADQIAVMRAGRIIQLGTPSELLSDPADPYVETLLATPRREAERVAALSAQA</sequence>
<keyword evidence="4" id="KW-0067">ATP-binding</keyword>
<keyword evidence="2" id="KW-0813">Transport</keyword>
<dbReference type="InterPro" id="IPR003593">
    <property type="entry name" value="AAA+_ATPase"/>
</dbReference>
<dbReference type="InterPro" id="IPR017871">
    <property type="entry name" value="ABC_transporter-like_CS"/>
</dbReference>
<evidence type="ECO:0000259" key="5">
    <source>
        <dbReference type="PROSITE" id="PS50893"/>
    </source>
</evidence>
<dbReference type="Pfam" id="PF00005">
    <property type="entry name" value="ABC_tran"/>
    <property type="match status" value="1"/>
</dbReference>
<evidence type="ECO:0000313" key="7">
    <source>
        <dbReference type="Proteomes" id="UP000648722"/>
    </source>
</evidence>
<dbReference type="Proteomes" id="UP000648722">
    <property type="component" value="Unassembled WGS sequence"/>
</dbReference>
<feature type="domain" description="ABC transporter" evidence="5">
    <location>
        <begin position="3"/>
        <end position="238"/>
    </location>
</feature>
<keyword evidence="7" id="KW-1185">Reference proteome</keyword>
<evidence type="ECO:0000256" key="2">
    <source>
        <dbReference type="ARBA" id="ARBA00022448"/>
    </source>
</evidence>